<evidence type="ECO:0008006" key="3">
    <source>
        <dbReference type="Google" id="ProtNLM"/>
    </source>
</evidence>
<dbReference type="Proteomes" id="UP000184188">
    <property type="component" value="Unassembled WGS sequence"/>
</dbReference>
<dbReference type="AlphaFoldDB" id="A0A1L9S5X4"/>
<dbReference type="InterPro" id="IPR053137">
    <property type="entry name" value="NLR-like"/>
</dbReference>
<dbReference type="RefSeq" id="XP_022577040.1">
    <property type="nucleotide sequence ID" value="XM_022725239.1"/>
</dbReference>
<dbReference type="EMBL" id="KV878358">
    <property type="protein sequence ID" value="OJJ42530.1"/>
    <property type="molecule type" value="Genomic_DNA"/>
</dbReference>
<reference evidence="2" key="1">
    <citation type="journal article" date="2017" name="Genome Biol.">
        <title>Comparative genomics reveals high biological diversity and specific adaptations in the industrially and medically important fungal genus Aspergillus.</title>
        <authorList>
            <person name="de Vries R.P."/>
            <person name="Riley R."/>
            <person name="Wiebenga A."/>
            <person name="Aguilar-Osorio G."/>
            <person name="Amillis S."/>
            <person name="Uchima C.A."/>
            <person name="Anderluh G."/>
            <person name="Asadollahi M."/>
            <person name="Askin M."/>
            <person name="Barry K."/>
            <person name="Battaglia E."/>
            <person name="Bayram O."/>
            <person name="Benocci T."/>
            <person name="Braus-Stromeyer S.A."/>
            <person name="Caldana C."/>
            <person name="Canovas D."/>
            <person name="Cerqueira G.C."/>
            <person name="Chen F."/>
            <person name="Chen W."/>
            <person name="Choi C."/>
            <person name="Clum A."/>
            <person name="Dos Santos R.A."/>
            <person name="Damasio A.R."/>
            <person name="Diallinas G."/>
            <person name="Emri T."/>
            <person name="Fekete E."/>
            <person name="Flipphi M."/>
            <person name="Freyberg S."/>
            <person name="Gallo A."/>
            <person name="Gournas C."/>
            <person name="Habgood R."/>
            <person name="Hainaut M."/>
            <person name="Harispe M.L."/>
            <person name="Henrissat B."/>
            <person name="Hilden K.S."/>
            <person name="Hope R."/>
            <person name="Hossain A."/>
            <person name="Karabika E."/>
            <person name="Karaffa L."/>
            <person name="Karanyi Z."/>
            <person name="Krasevec N."/>
            <person name="Kuo A."/>
            <person name="Kusch H."/>
            <person name="LaButti K."/>
            <person name="Lagendijk E.L."/>
            <person name="Lapidus A."/>
            <person name="Levasseur A."/>
            <person name="Lindquist E."/>
            <person name="Lipzen A."/>
            <person name="Logrieco A.F."/>
            <person name="MacCabe A."/>
            <person name="Maekelae M.R."/>
            <person name="Malavazi I."/>
            <person name="Melin P."/>
            <person name="Meyer V."/>
            <person name="Mielnichuk N."/>
            <person name="Miskei M."/>
            <person name="Molnar A.P."/>
            <person name="Mule G."/>
            <person name="Ngan C.Y."/>
            <person name="Orejas M."/>
            <person name="Orosz E."/>
            <person name="Ouedraogo J.P."/>
            <person name="Overkamp K.M."/>
            <person name="Park H.-S."/>
            <person name="Perrone G."/>
            <person name="Piumi F."/>
            <person name="Punt P.J."/>
            <person name="Ram A.F."/>
            <person name="Ramon A."/>
            <person name="Rauscher S."/>
            <person name="Record E."/>
            <person name="Riano-Pachon D.M."/>
            <person name="Robert V."/>
            <person name="Roehrig J."/>
            <person name="Ruller R."/>
            <person name="Salamov A."/>
            <person name="Salih N.S."/>
            <person name="Samson R.A."/>
            <person name="Sandor E."/>
            <person name="Sanguinetti M."/>
            <person name="Schuetze T."/>
            <person name="Sepcic K."/>
            <person name="Shelest E."/>
            <person name="Sherlock G."/>
            <person name="Sophianopoulou V."/>
            <person name="Squina F.M."/>
            <person name="Sun H."/>
            <person name="Susca A."/>
            <person name="Todd R.B."/>
            <person name="Tsang A."/>
            <person name="Unkles S.E."/>
            <person name="van de Wiele N."/>
            <person name="van Rossen-Uffink D."/>
            <person name="Oliveira J.V."/>
            <person name="Vesth T.C."/>
            <person name="Visser J."/>
            <person name="Yu J.-H."/>
            <person name="Zhou M."/>
            <person name="Andersen M.R."/>
            <person name="Archer D.B."/>
            <person name="Baker S.E."/>
            <person name="Benoit I."/>
            <person name="Brakhage A.A."/>
            <person name="Braus G.H."/>
            <person name="Fischer R."/>
            <person name="Frisvad J.C."/>
            <person name="Goldman G.H."/>
            <person name="Houbraken J."/>
            <person name="Oakley B."/>
            <person name="Pocsi I."/>
            <person name="Scazzocchio C."/>
            <person name="Seiboth B."/>
            <person name="vanKuyk P.A."/>
            <person name="Wortman J."/>
            <person name="Dyer P.S."/>
            <person name="Grigoriev I.V."/>
        </authorList>
    </citation>
    <scope>NUCLEOTIDE SEQUENCE [LARGE SCALE GENOMIC DNA]</scope>
    <source>
        <strain evidence="2">CBS 506.65</strain>
    </source>
</reference>
<dbReference type="STRING" id="1073090.A0A1L9S5X4"/>
<dbReference type="PANTHER" id="PTHR46082">
    <property type="entry name" value="ATP/GTP-BINDING PROTEIN-RELATED"/>
    <property type="match status" value="1"/>
</dbReference>
<dbReference type="GeneID" id="34611704"/>
<organism evidence="1 2">
    <name type="scientific">Penicilliopsis zonata CBS 506.65</name>
    <dbReference type="NCBI Taxonomy" id="1073090"/>
    <lineage>
        <taxon>Eukaryota</taxon>
        <taxon>Fungi</taxon>
        <taxon>Dikarya</taxon>
        <taxon>Ascomycota</taxon>
        <taxon>Pezizomycotina</taxon>
        <taxon>Eurotiomycetes</taxon>
        <taxon>Eurotiomycetidae</taxon>
        <taxon>Eurotiales</taxon>
        <taxon>Aspergillaceae</taxon>
        <taxon>Penicilliopsis</taxon>
    </lineage>
</organism>
<dbReference type="OrthoDB" id="1577640at2759"/>
<keyword evidence="2" id="KW-1185">Reference proteome</keyword>
<evidence type="ECO:0000313" key="1">
    <source>
        <dbReference type="EMBL" id="OJJ42530.1"/>
    </source>
</evidence>
<dbReference type="PANTHER" id="PTHR46082:SF11">
    <property type="entry name" value="AAA+ ATPASE DOMAIN-CONTAINING PROTEIN-RELATED"/>
    <property type="match status" value="1"/>
</dbReference>
<name>A0A1L9S5X4_9EURO</name>
<dbReference type="SUPFAM" id="SSF53167">
    <property type="entry name" value="Purine and uridine phosphorylases"/>
    <property type="match status" value="1"/>
</dbReference>
<gene>
    <name evidence="1" type="ORF">ASPZODRAFT_147170</name>
</gene>
<dbReference type="GO" id="GO:0009116">
    <property type="term" value="P:nucleoside metabolic process"/>
    <property type="evidence" value="ECO:0007669"/>
    <property type="project" value="InterPro"/>
</dbReference>
<dbReference type="InterPro" id="IPR035994">
    <property type="entry name" value="Nucleoside_phosphorylase_sf"/>
</dbReference>
<proteinExistence type="predicted"/>
<dbReference type="VEuPathDB" id="FungiDB:ASPZODRAFT_147170"/>
<dbReference type="Gene3D" id="3.40.50.1580">
    <property type="entry name" value="Nucleoside phosphorylase domain"/>
    <property type="match status" value="1"/>
</dbReference>
<accession>A0A1L9S5X4</accession>
<dbReference type="GO" id="GO:0003824">
    <property type="term" value="F:catalytic activity"/>
    <property type="evidence" value="ECO:0007669"/>
    <property type="project" value="InterPro"/>
</dbReference>
<sequence length="353" mass="38395">MSISPFANDEYTVGWVCAHGIDFTVAEAMLDETHGEPQTPLLLADHNTYVLGAVNGHKVVVACLPRDEIGGFSAAAVAKDMMHTFPRIRFGLVVGIGAGIPRYDGGGDIADIRLGDVVVGSSNTVDGGVVVYDFGKRLADGSFDTRYALDRPPRSLRTALNRLVSKNRLQGSQVSVLIDQMLDKYPVLLEAGFGRPEQATDRLFRSEYRHVAGYTCARCDPAGEVDRESWKRRTSKPVVHYGTIATGSSVVKHAPTRDDIQYKHQAICLETEAAGLVNCFPCLVIRGISNYADSHKNDTWRNYAAAAAAAYAKELLGVVHIRDVVRECSVKETLSEGALLLHSLSIKTKAQGY</sequence>
<evidence type="ECO:0000313" key="2">
    <source>
        <dbReference type="Proteomes" id="UP000184188"/>
    </source>
</evidence>
<protein>
    <recommendedName>
        <fullName evidence="3">Nucleoside phosphorylase domain-containing protein</fullName>
    </recommendedName>
</protein>